<dbReference type="RefSeq" id="WP_149812551.1">
    <property type="nucleotide sequence ID" value="NZ_VUKA01000005.1"/>
</dbReference>
<reference evidence="2 3" key="1">
    <citation type="journal article" date="2015" name="Int. J. Syst. Evol. Microbiol.">
        <title>Roseomonas oryzae sp. nov., isolated from paddy rhizosphere soil.</title>
        <authorList>
            <person name="Ramaprasad E.V."/>
            <person name="Sasikala Ch."/>
            <person name="Ramana Ch.V."/>
        </authorList>
    </citation>
    <scope>NUCLEOTIDE SEQUENCE [LARGE SCALE GENOMIC DNA]</scope>
    <source>
        <strain evidence="2 3">KCTC 42542</strain>
    </source>
</reference>
<evidence type="ECO:0000313" key="3">
    <source>
        <dbReference type="Proteomes" id="UP000322110"/>
    </source>
</evidence>
<dbReference type="Proteomes" id="UP000322110">
    <property type="component" value="Unassembled WGS sequence"/>
</dbReference>
<organism evidence="2 3">
    <name type="scientific">Teichococcus oryzae</name>
    <dbReference type="NCBI Taxonomy" id="1608942"/>
    <lineage>
        <taxon>Bacteria</taxon>
        <taxon>Pseudomonadati</taxon>
        <taxon>Pseudomonadota</taxon>
        <taxon>Alphaproteobacteria</taxon>
        <taxon>Acetobacterales</taxon>
        <taxon>Roseomonadaceae</taxon>
        <taxon>Roseomonas</taxon>
    </lineage>
</organism>
<dbReference type="OrthoDB" id="8020482at2"/>
<gene>
    <name evidence="2" type="ORF">F0Q34_12475</name>
</gene>
<sequence>MTETHFDKAERHIREAEERVARLTAILEDLERHAPQRTVEDARRTVISLRCSLELARDHLQIGRAQQAS</sequence>
<feature type="coiled-coil region" evidence="1">
    <location>
        <begin position="6"/>
        <end position="33"/>
    </location>
</feature>
<dbReference type="AlphaFoldDB" id="A0A5B2TG17"/>
<evidence type="ECO:0000313" key="2">
    <source>
        <dbReference type="EMBL" id="KAA2212935.1"/>
    </source>
</evidence>
<proteinExistence type="predicted"/>
<comment type="caution">
    <text evidence="2">The sequence shown here is derived from an EMBL/GenBank/DDBJ whole genome shotgun (WGS) entry which is preliminary data.</text>
</comment>
<keyword evidence="3" id="KW-1185">Reference proteome</keyword>
<evidence type="ECO:0000256" key="1">
    <source>
        <dbReference type="SAM" id="Coils"/>
    </source>
</evidence>
<keyword evidence="1" id="KW-0175">Coiled coil</keyword>
<accession>A0A5B2TG17</accession>
<name>A0A5B2TG17_9PROT</name>
<protein>
    <submittedName>
        <fullName evidence="2">Uncharacterized protein</fullName>
    </submittedName>
</protein>
<dbReference type="EMBL" id="VUKA01000005">
    <property type="protein sequence ID" value="KAA2212935.1"/>
    <property type="molecule type" value="Genomic_DNA"/>
</dbReference>